<evidence type="ECO:0000256" key="5">
    <source>
        <dbReference type="ARBA" id="ARBA00023069"/>
    </source>
</evidence>
<dbReference type="InterPro" id="IPR053879">
    <property type="entry name" value="HYDIN_VesB_CFA65-like_Ig"/>
</dbReference>
<keyword evidence="4" id="KW-0282">Flagellum</keyword>
<feature type="compositionally biased region" description="Polar residues" evidence="7">
    <location>
        <begin position="1666"/>
        <end position="1687"/>
    </location>
</feature>
<evidence type="ECO:0000259" key="13">
    <source>
        <dbReference type="Pfam" id="PF25249"/>
    </source>
</evidence>
<dbReference type="Pfam" id="PF25249">
    <property type="entry name" value="Ig_CFAP65_7th"/>
    <property type="match status" value="1"/>
</dbReference>
<dbReference type="PANTHER" id="PTHR46127:SF1">
    <property type="entry name" value="CILIA- AND FLAGELLA-ASSOCIATED PROTEIN 65"/>
    <property type="match status" value="1"/>
</dbReference>
<dbReference type="PANTHER" id="PTHR46127">
    <property type="entry name" value="CILIA- AND FLAGELLA-ASSOCIATED PROTEIN 65"/>
    <property type="match status" value="1"/>
</dbReference>
<keyword evidence="6" id="KW-0966">Cell projection</keyword>
<feature type="domain" description="CFAP65 seventh Ig-like" evidence="13">
    <location>
        <begin position="756"/>
        <end position="848"/>
    </location>
</feature>
<evidence type="ECO:0000259" key="9">
    <source>
        <dbReference type="Pfam" id="PF24291"/>
    </source>
</evidence>
<proteinExistence type="predicted"/>
<feature type="region of interest" description="Disordered" evidence="7">
    <location>
        <begin position="1627"/>
        <end position="1719"/>
    </location>
</feature>
<evidence type="ECO:0000256" key="3">
    <source>
        <dbReference type="ARBA" id="ARBA00022490"/>
    </source>
</evidence>
<comment type="subcellular location">
    <subcellularLocation>
        <location evidence="1">Cell projection</location>
        <location evidence="1">Cilium</location>
        <location evidence="1">Flagellum</location>
    </subcellularLocation>
    <subcellularLocation>
        <location evidence="2">Cytoplasm</location>
    </subcellularLocation>
</comment>
<feature type="compositionally biased region" description="Polar residues" evidence="7">
    <location>
        <begin position="1639"/>
        <end position="1655"/>
    </location>
</feature>
<feature type="domain" description="CFAP65 eight Ig-like" evidence="12">
    <location>
        <begin position="864"/>
        <end position="988"/>
    </location>
</feature>
<evidence type="ECO:0000259" key="11">
    <source>
        <dbReference type="Pfam" id="PF24816"/>
    </source>
</evidence>
<dbReference type="Pfam" id="PF24291">
    <property type="entry name" value="Ig_CFAP65"/>
    <property type="match status" value="1"/>
</dbReference>
<dbReference type="InterPro" id="IPR058536">
    <property type="entry name" value="Ig_CFAP65_4th"/>
</dbReference>
<dbReference type="EMBL" id="CAIIXF020000007">
    <property type="protein sequence ID" value="CAH1790082.1"/>
    <property type="molecule type" value="Genomic_DNA"/>
</dbReference>
<dbReference type="GO" id="GO:0031514">
    <property type="term" value="C:motile cilium"/>
    <property type="evidence" value="ECO:0007669"/>
    <property type="project" value="UniProtKB-SubCell"/>
</dbReference>
<dbReference type="OrthoDB" id="415597at2759"/>
<gene>
    <name evidence="14" type="ORF">OFUS_LOCUS15337</name>
</gene>
<evidence type="ECO:0000256" key="6">
    <source>
        <dbReference type="ARBA" id="ARBA00023273"/>
    </source>
</evidence>
<dbReference type="Pfam" id="PF24816">
    <property type="entry name" value="Ig_CFAP65__9th"/>
    <property type="match status" value="1"/>
</dbReference>
<feature type="region of interest" description="Disordered" evidence="7">
    <location>
        <begin position="1445"/>
        <end position="1500"/>
    </location>
</feature>
<feature type="domain" description="CFAP65-like ninth Ig-like" evidence="11">
    <location>
        <begin position="991"/>
        <end position="1172"/>
    </location>
</feature>
<comment type="caution">
    <text evidence="14">The sequence shown here is derived from an EMBL/GenBank/DDBJ whole genome shotgun (WGS) entry which is preliminary data.</text>
</comment>
<protein>
    <submittedName>
        <fullName evidence="14">Uncharacterized protein</fullName>
    </submittedName>
</protein>
<dbReference type="Gene3D" id="2.60.40.10">
    <property type="entry name" value="Immunoglobulins"/>
    <property type="match status" value="11"/>
</dbReference>
<reference evidence="14" key="1">
    <citation type="submission" date="2022-03" db="EMBL/GenBank/DDBJ databases">
        <authorList>
            <person name="Martin C."/>
        </authorList>
    </citation>
    <scope>NUCLEOTIDE SEQUENCE</scope>
</reference>
<evidence type="ECO:0000256" key="4">
    <source>
        <dbReference type="ARBA" id="ARBA00022846"/>
    </source>
</evidence>
<feature type="domain" description="CFAP65 fourth Ig-like" evidence="10">
    <location>
        <begin position="347"/>
        <end position="440"/>
    </location>
</feature>
<feature type="compositionally biased region" description="Low complexity" evidence="7">
    <location>
        <begin position="1461"/>
        <end position="1473"/>
    </location>
</feature>
<sequence>MPSLVATKNTYNTSKLNFDGIEVANGIVWQGWEPGQEYTKNIILKNVKVKTQKLKYNVPSSRFFSTLYPQPIVLSAGTSYTLPVTFRPLEKNVYEDKIAFESPEGAFEVPIRAVLPQTDIVIPEHVNFNMCSAQDNVQLTFTIKNASELETPFEWDVKEPFTLEPHEGTLDAWGSCTIHATFSPKHALVYEADAICRYGNKYEERKSTRFEGIGKYPHLLVAASGQSPATLTKEDQNPTLNFGTIPLGKSSEKWVELHNLSPVRAPYKVTHPTAVSRIDTVFSCPQRSGVVPPMSAVQIPIIFSPNTIDASSVDYFDIIGIGNISKTQLKCTGASKGPKVTLTKKALNFFQIDSGQTGTKVVEIVNDSDNEATFKFMIDCNESVFKVDKLSGVLAPYTKVKVIILFKPLHPINYYRRIACVVHNQDPLFLDLLGTCHTETAKPAVLEIEHIERYRTHVERGFSMFPPEQLNELVKSEKLQIDANGALMSADAESLEAYCEPPSHITTMEEYFNDGYYSDVTHSVPHVSLDVHEADFGQCTSMRLVEPKTLNVTNHTKGKITVVWMGSEDHVFSVTPCTMDIPPLKTCSFRLSFKPTAANKFYGAELECYAYYKSLRDYRLVESTTHTPPWCLTLTTMGQTFMPNNETFLPRFDIDSPKLVFPAVNANEATYRTLAVANLGTTPILYEFAPDPDGIFSVKPTKGLLTEGYQMFVVKTLPKEVKTYRQTLKLRLNDADKNTQDILVWGSAESAEVVLENGGELYFKPTCVGTASHQNYSIKNVSRIPLRFEWKLNHKDAKLLSVHPPEGTILPNESQNHTWAFKPTCKSKFVSKPSLIVWGQGQSATSSAGKKKQFVLRVLGEGSLGQIESESTYIDFGNVVVGSSATQNIVLVNTSNCSLHYKLDVEQNVTGDVPDEVINDDSIALQLDRSFGILPARSKVTVIGTVRPMRRLCYQFAISYQLITSQEGNNIDPELSEAQHLCHILAMGVFPVMSITDARCYGSAIGISKKQLWNLFSLDNMNMCLDSAPSMQEISYSVASRKSHRRRQPVHTRSILDFNFSAAPVGAEPCVVQLMIENTGAVPTEWSFLYPKDLQLELEYWAETGEFDEDELHEMKVMDNKLFEITPKKGKLEPGECKTIKFSYKHDMAGTDRLPVLLKQTSGREILINFIGVTVEPERRYIHFPSNKFMFAPVAVGEKNSPKQVYELFNGGAVPVKYEIDTSPLLSIQQENFDHPVFECVNPQGEILPGRNAIVEWKFSPLEAKTYMADVPIQIHEGDTALITFTGVGYDKRALGETMPLTDQPDSTGVPGVQSVPIPGQLVFLSQERLSFGNVPLYAKGRQAIFVTNRSKDHTVSFEWHVTSQYDSQFVNIKPLNGSLQPGDSMMCRVSFTAVGVPSFYDLDLICEVTDETEMAKYNKKLAAWEKENERQKYEFTITENDLNADQRLPDLEERPRSGQLRSLDSSRSTTRSPMGSDSDLSKYRTLPPIKTPSIDREQIKKSVTRQQKEDYWQKPVAPDPFLLHLGVTARTHDITEFQNNFSEDYHKYYIDMSLGESLSGSDSKVQVENSVSPLEIECAESEVDLISGVLGNILRGLLDDSDFHHSIAKIKEEAIPYFVQIGTKGAVTPPPSEETLVPESTTLPSEKSMQSRLTQLEGETGRESGLSSIDMTLSPSISPTTPQTGSRVDAIPSSGDPPATPPPSKQKLLPSHRGHTREEMAQSFAVEKGLNEKQNIKQNRLFGSMLDSIVENAVLNIMNEAFDGEFNITARPRLVALPPKPNTPQGSKH</sequence>
<evidence type="ECO:0000313" key="15">
    <source>
        <dbReference type="Proteomes" id="UP000749559"/>
    </source>
</evidence>
<accession>A0A8J1XSG1</accession>
<dbReference type="InterPro" id="IPR057470">
    <property type="entry name" value="Ig_CFAP65_7th"/>
</dbReference>
<feature type="compositionally biased region" description="Basic and acidic residues" evidence="7">
    <location>
        <begin position="1448"/>
        <end position="1457"/>
    </location>
</feature>
<keyword evidence="5" id="KW-0969">Cilium</keyword>
<dbReference type="Pfam" id="PF24771">
    <property type="entry name" value="Ig_CFAP74_1st"/>
    <property type="match status" value="1"/>
</dbReference>
<evidence type="ECO:0000259" key="10">
    <source>
        <dbReference type="Pfam" id="PF24507"/>
    </source>
</evidence>
<dbReference type="Pfam" id="PF25248">
    <property type="entry name" value="Ig_CFAP65_8th"/>
    <property type="match status" value="1"/>
</dbReference>
<dbReference type="Pfam" id="PF22544">
    <property type="entry name" value="HYDIN_VesB_CFA65-like_Ig"/>
    <property type="match status" value="1"/>
</dbReference>
<evidence type="ECO:0000256" key="2">
    <source>
        <dbReference type="ARBA" id="ARBA00004496"/>
    </source>
</evidence>
<dbReference type="InterPro" id="IPR057467">
    <property type="entry name" value="Ig_CFAP65_8th"/>
</dbReference>
<dbReference type="Proteomes" id="UP000749559">
    <property type="component" value="Unassembled WGS sequence"/>
</dbReference>
<name>A0A8J1XSG1_OWEFU</name>
<keyword evidence="3" id="KW-0963">Cytoplasm</keyword>
<organism evidence="14 15">
    <name type="scientific">Owenia fusiformis</name>
    <name type="common">Polychaete worm</name>
    <dbReference type="NCBI Taxonomy" id="6347"/>
    <lineage>
        <taxon>Eukaryota</taxon>
        <taxon>Metazoa</taxon>
        <taxon>Spiralia</taxon>
        <taxon>Lophotrochozoa</taxon>
        <taxon>Annelida</taxon>
        <taxon>Polychaeta</taxon>
        <taxon>Sedentaria</taxon>
        <taxon>Canalipalpata</taxon>
        <taxon>Sabellida</taxon>
        <taxon>Oweniida</taxon>
        <taxon>Oweniidae</taxon>
        <taxon>Owenia</taxon>
    </lineage>
</organism>
<dbReference type="InterPro" id="IPR013783">
    <property type="entry name" value="Ig-like_fold"/>
</dbReference>
<evidence type="ECO:0000259" key="8">
    <source>
        <dbReference type="Pfam" id="PF22544"/>
    </source>
</evidence>
<evidence type="ECO:0000313" key="14">
    <source>
        <dbReference type="EMBL" id="CAH1790082.1"/>
    </source>
</evidence>
<dbReference type="InterPro" id="IPR056305">
    <property type="entry name" value="Ig_CFAP65_10th"/>
</dbReference>
<keyword evidence="15" id="KW-1185">Reference proteome</keyword>
<dbReference type="GO" id="GO:0005737">
    <property type="term" value="C:cytoplasm"/>
    <property type="evidence" value="ECO:0007669"/>
    <property type="project" value="UniProtKB-SubCell"/>
</dbReference>
<evidence type="ECO:0000259" key="12">
    <source>
        <dbReference type="Pfam" id="PF25248"/>
    </source>
</evidence>
<dbReference type="InterPro" id="IPR056344">
    <property type="entry name" value="Ig_CFAP65-like_9th"/>
</dbReference>
<feature type="domain" description="HYDIN/VesB/CFA65-like Ig-like" evidence="8">
    <location>
        <begin position="123"/>
        <end position="206"/>
    </location>
</feature>
<dbReference type="InterPro" id="IPR052614">
    <property type="entry name" value="CFAP65"/>
</dbReference>
<evidence type="ECO:0000256" key="1">
    <source>
        <dbReference type="ARBA" id="ARBA00004230"/>
    </source>
</evidence>
<dbReference type="Pfam" id="PF24507">
    <property type="entry name" value="Ig_CFAP65_4th"/>
    <property type="match status" value="1"/>
</dbReference>
<feature type="domain" description="CFAP65 tenth Ig-like" evidence="9">
    <location>
        <begin position="1174"/>
        <end position="1294"/>
    </location>
</feature>
<evidence type="ECO:0000256" key="7">
    <source>
        <dbReference type="SAM" id="MobiDB-lite"/>
    </source>
</evidence>